<proteinExistence type="predicted"/>
<evidence type="ECO:0000313" key="2">
    <source>
        <dbReference type="EMBL" id="GAE46332.1"/>
    </source>
</evidence>
<organism evidence="2 3">
    <name type="scientific">Mesobacillus boroniphilus JCM 21738</name>
    <dbReference type="NCBI Taxonomy" id="1294265"/>
    <lineage>
        <taxon>Bacteria</taxon>
        <taxon>Bacillati</taxon>
        <taxon>Bacillota</taxon>
        <taxon>Bacilli</taxon>
        <taxon>Bacillales</taxon>
        <taxon>Bacillaceae</taxon>
        <taxon>Mesobacillus</taxon>
    </lineage>
</organism>
<sequence>MKLRFVNVGTIVNIKQSKNKGKIEIEFFSKDDLERILELLEQQNS</sequence>
<protein>
    <submittedName>
        <fullName evidence="2">Chromosome (Plasmid) partitioning protein ParB</fullName>
    </submittedName>
</protein>
<dbReference type="Proteomes" id="UP000018949">
    <property type="component" value="Unassembled WGS sequence"/>
</dbReference>
<evidence type="ECO:0000313" key="3">
    <source>
        <dbReference type="Proteomes" id="UP000018949"/>
    </source>
</evidence>
<gene>
    <name evidence="2" type="ORF">JCM21738_3226</name>
</gene>
<keyword evidence="3" id="KW-1185">Reference proteome</keyword>
<dbReference type="Pfam" id="PF23552">
    <property type="entry name" value="ParB_C"/>
    <property type="match status" value="1"/>
</dbReference>
<name>W4RQD6_9BACI</name>
<dbReference type="EMBL" id="BAUW01000041">
    <property type="protein sequence ID" value="GAE46332.1"/>
    <property type="molecule type" value="Genomic_DNA"/>
</dbReference>
<evidence type="ECO:0000259" key="1">
    <source>
        <dbReference type="Pfam" id="PF23552"/>
    </source>
</evidence>
<feature type="domain" description="ParB C-terminal dimerisation" evidence="1">
    <location>
        <begin position="8"/>
        <end position="40"/>
    </location>
</feature>
<dbReference type="AlphaFoldDB" id="W4RQD6"/>
<reference evidence="2 3" key="1">
    <citation type="submission" date="2013-12" db="EMBL/GenBank/DDBJ databases">
        <title>NBRP : Genome information of microbial organism related human and environment.</title>
        <authorList>
            <person name="Hattori M."/>
            <person name="Oshima K."/>
            <person name="Inaba H."/>
            <person name="Suda W."/>
            <person name="Sakamoto M."/>
            <person name="Iino T."/>
            <person name="Kitahara M."/>
            <person name="Oshida Y."/>
            <person name="Iida T."/>
            <person name="Kudo T."/>
            <person name="Itoh T."/>
            <person name="Ahmed I."/>
            <person name="Ohkuma M."/>
        </authorList>
    </citation>
    <scope>NUCLEOTIDE SEQUENCE [LARGE SCALE GENOMIC DNA]</scope>
    <source>
        <strain evidence="2 3">JCM 21738</strain>
    </source>
</reference>
<comment type="caution">
    <text evidence="2">The sequence shown here is derived from an EMBL/GenBank/DDBJ whole genome shotgun (WGS) entry which is preliminary data.</text>
</comment>
<accession>W4RQD6</accession>
<dbReference type="InterPro" id="IPR057240">
    <property type="entry name" value="ParB_dimer_C"/>
</dbReference>